<dbReference type="AlphaFoldDB" id="A0A7K1U042"/>
<dbReference type="Gene3D" id="3.40.1360.10">
    <property type="match status" value="1"/>
</dbReference>
<dbReference type="SUPFAM" id="SSF57783">
    <property type="entry name" value="Zinc beta-ribbon"/>
    <property type="match status" value="1"/>
</dbReference>
<dbReference type="InterPro" id="IPR036977">
    <property type="entry name" value="DNA_primase_Znf_CHC2"/>
</dbReference>
<dbReference type="EMBL" id="WRXN01000001">
    <property type="protein sequence ID" value="MVT07741.1"/>
    <property type="molecule type" value="Genomic_DNA"/>
</dbReference>
<dbReference type="Pfam" id="PF13155">
    <property type="entry name" value="Toprim_2"/>
    <property type="match status" value="1"/>
</dbReference>
<evidence type="ECO:0000313" key="2">
    <source>
        <dbReference type="Proteomes" id="UP000461730"/>
    </source>
</evidence>
<dbReference type="Proteomes" id="UP000461730">
    <property type="component" value="Unassembled WGS sequence"/>
</dbReference>
<dbReference type="GO" id="GO:0003677">
    <property type="term" value="F:DNA binding"/>
    <property type="evidence" value="ECO:0007669"/>
    <property type="project" value="InterPro"/>
</dbReference>
<organism evidence="1 2">
    <name type="scientific">Chitinophaga tropicalis</name>
    <dbReference type="NCBI Taxonomy" id="2683588"/>
    <lineage>
        <taxon>Bacteria</taxon>
        <taxon>Pseudomonadati</taxon>
        <taxon>Bacteroidota</taxon>
        <taxon>Chitinophagia</taxon>
        <taxon>Chitinophagales</taxon>
        <taxon>Chitinophagaceae</taxon>
        <taxon>Chitinophaga</taxon>
    </lineage>
</organism>
<dbReference type="Gene3D" id="3.90.580.10">
    <property type="entry name" value="Zinc finger, CHC2-type domain"/>
    <property type="match status" value="1"/>
</dbReference>
<keyword evidence="2" id="KW-1185">Reference proteome</keyword>
<dbReference type="GO" id="GO:0006260">
    <property type="term" value="P:DNA replication"/>
    <property type="evidence" value="ECO:0007669"/>
    <property type="project" value="InterPro"/>
</dbReference>
<gene>
    <name evidence="1" type="ORF">GO493_05670</name>
</gene>
<reference evidence="1 2" key="1">
    <citation type="submission" date="2019-12" db="EMBL/GenBank/DDBJ databases">
        <title>Chitinophaga sp. strain ysch24 (GDMCC 1.1355), whole genome shotgun sequence.</title>
        <authorList>
            <person name="Zhang X."/>
        </authorList>
    </citation>
    <scope>NUCLEOTIDE SEQUENCE [LARGE SCALE GENOMIC DNA]</scope>
    <source>
        <strain evidence="2">ysch24</strain>
    </source>
</reference>
<proteinExistence type="predicted"/>
<accession>A0A7K1U042</accession>
<name>A0A7K1U042_9BACT</name>
<protein>
    <submittedName>
        <fullName evidence="1">DNA primase</fullName>
    </submittedName>
</protein>
<dbReference type="GO" id="GO:0008270">
    <property type="term" value="F:zinc ion binding"/>
    <property type="evidence" value="ECO:0007669"/>
    <property type="project" value="InterPro"/>
</dbReference>
<comment type="caution">
    <text evidence="1">The sequence shown here is derived from an EMBL/GenBank/DDBJ whole genome shotgun (WGS) entry which is preliminary data.</text>
</comment>
<sequence length="299" mass="34460">MNCEQARKIDIVDFLGRLGFSPARHPKPQIYWFHSPFRDENTPSFKVDRSANEWRDFGIGEGGSIIDLGIKLYGCTVSEFLDRLQSGVYGNDLVRLKEIKPRSTEPGIEIISVKPLSHPALYNYLLERAISLSIARRYLQEVVFRIDKKEQFALGFPNRSGGYELRNRLFKGSSSPKDIFIERHGSNELAMFEGFMDFLSFMTDPRQSLKQLPDILVLNSTTNFVKALELMDDYQRCRLFLDNDDTGRAYTKLFIEASSNPKSVGDGASLYTGFKDYNAWWILQQQQIRIRYPTQLPKL</sequence>
<evidence type="ECO:0000313" key="1">
    <source>
        <dbReference type="EMBL" id="MVT07741.1"/>
    </source>
</evidence>
<dbReference type="RefSeq" id="WP_157305121.1">
    <property type="nucleotide sequence ID" value="NZ_WRXN01000001.1"/>
</dbReference>